<gene>
    <name evidence="3" type="ORF">A2527_01060</name>
</gene>
<dbReference type="Pfam" id="PF12770">
    <property type="entry name" value="CHAT"/>
    <property type="match status" value="1"/>
</dbReference>
<dbReference type="Proteomes" id="UP000178449">
    <property type="component" value="Unassembled WGS sequence"/>
</dbReference>
<evidence type="ECO:0000313" key="4">
    <source>
        <dbReference type="Proteomes" id="UP000178449"/>
    </source>
</evidence>
<evidence type="ECO:0000313" key="3">
    <source>
        <dbReference type="EMBL" id="OGG94801.1"/>
    </source>
</evidence>
<proteinExistence type="predicted"/>
<evidence type="ECO:0000259" key="2">
    <source>
        <dbReference type="Pfam" id="PF12770"/>
    </source>
</evidence>
<organism evidence="3 4">
    <name type="scientific">Candidatus Lambdaproteobacteria bacterium RIFOXYD2_FULL_50_16</name>
    <dbReference type="NCBI Taxonomy" id="1817772"/>
    <lineage>
        <taxon>Bacteria</taxon>
        <taxon>Pseudomonadati</taxon>
        <taxon>Pseudomonadota</taxon>
        <taxon>Candidatus Lambdaproteobacteria</taxon>
    </lineage>
</organism>
<feature type="coiled-coil region" evidence="1">
    <location>
        <begin position="3"/>
        <end position="37"/>
    </location>
</feature>
<evidence type="ECO:0000256" key="1">
    <source>
        <dbReference type="SAM" id="Coils"/>
    </source>
</evidence>
<comment type="caution">
    <text evidence="3">The sequence shown here is derived from an EMBL/GenBank/DDBJ whole genome shotgun (WGS) entry which is preliminary data.</text>
</comment>
<dbReference type="EMBL" id="MFNE01000034">
    <property type="protein sequence ID" value="OGG94801.1"/>
    <property type="molecule type" value="Genomic_DNA"/>
</dbReference>
<reference evidence="3 4" key="1">
    <citation type="journal article" date="2016" name="Nat. Commun.">
        <title>Thousands of microbial genomes shed light on interconnected biogeochemical processes in an aquifer system.</title>
        <authorList>
            <person name="Anantharaman K."/>
            <person name="Brown C.T."/>
            <person name="Hug L.A."/>
            <person name="Sharon I."/>
            <person name="Castelle C.J."/>
            <person name="Probst A.J."/>
            <person name="Thomas B.C."/>
            <person name="Singh A."/>
            <person name="Wilkins M.J."/>
            <person name="Karaoz U."/>
            <person name="Brodie E.L."/>
            <person name="Williams K.H."/>
            <person name="Hubbard S.S."/>
            <person name="Banfield J.F."/>
        </authorList>
    </citation>
    <scope>NUCLEOTIDE SEQUENCE [LARGE SCALE GENOMIC DNA]</scope>
</reference>
<keyword evidence="1" id="KW-0175">Coiled coil</keyword>
<dbReference type="InterPro" id="IPR024983">
    <property type="entry name" value="CHAT_dom"/>
</dbReference>
<accession>A0A1F6G9M3</accession>
<protein>
    <recommendedName>
        <fullName evidence="2">CHAT domain-containing protein</fullName>
    </recommendedName>
</protein>
<dbReference type="STRING" id="1817772.A2527_01060"/>
<name>A0A1F6G9M3_9PROT</name>
<dbReference type="AlphaFoldDB" id="A0A1F6G9M3"/>
<feature type="domain" description="CHAT" evidence="2">
    <location>
        <begin position="131"/>
        <end position="318"/>
    </location>
</feature>
<sequence length="348" mass="38974">MSVDSLRREIARLQTEIADLKKKRAAESSKKQKANERILAIDKSITKTTPSSSLKTKYSEMSRKEKEAATCEGKIADFDKKIADKENSCSTKKMALEKEEQREATKKHSTELKHEKDITREKQMQRVLQAQISQKEKELPIKIKVLFCSTNPTTVDDKGKENPTLKLDREVREIENRIRLSHHRDSIEVKSIWAVQIKDLFDALNEHDPEILHISGHGNTDMIFFEDPQGNPKPVTSDALSQIVSTMTRNLQLVVLNSCYSAGSAQAVINYISTAIGMANSISDEAAIIFAGQFYSAIGFGRSIQTAFDQAKTAILAEGLSEDQTPQLFHIPDINPNELCLVKKGEVS</sequence>